<reference evidence="3 4" key="1">
    <citation type="submission" date="2016-03" db="EMBL/GenBank/DDBJ databases">
        <title>How can Kluyveromyces marxianus grow so fast - potential evolutionary course in Saccharomyces Complex revealed by comparative genomics.</title>
        <authorList>
            <person name="Mo W."/>
            <person name="Lu W."/>
            <person name="Yang X."/>
            <person name="Qi J."/>
            <person name="Lv H."/>
        </authorList>
    </citation>
    <scope>NUCLEOTIDE SEQUENCE [LARGE SCALE GENOMIC DNA]</scope>
    <source>
        <strain evidence="3 4">FIM1</strain>
    </source>
</reference>
<dbReference type="Proteomes" id="UP000422736">
    <property type="component" value="Chromosome 1"/>
</dbReference>
<keyword evidence="4" id="KW-1185">Reference proteome</keyword>
<dbReference type="InterPro" id="IPR035445">
    <property type="entry name" value="GYF-like_dom_sf"/>
</dbReference>
<dbReference type="InterPro" id="IPR003169">
    <property type="entry name" value="GYF"/>
</dbReference>
<sequence length="315" mass="36346">MNTTGGETNESVANNNLPDILNQSDAGSDNYDDRIEDSEYDSKDNGEGSSDDEGMDELVIKKANEIRNVADESDIHQTEDESSDDEGNDSLSELNGDNGVKLEAFNMDEEDNVTGKDAENEFKQEDQWLNDYNSKASIKRAKEAHDSSTLNQKRKKTAPLYRLEEALEQVFYFIPADKTVQESLHMYQQLRKRLQKQQKDLLSYVVNAIQSILVLVNVLEQKGIKEVMKLDKRAIELLYNEENIMGSIIGNDSSKKWSFKWVTDLTTIHEPFSDHEMQSWKDNYFNSNVLVKRFMDNDEPKNWYHIDCMHFQNTK</sequence>
<evidence type="ECO:0000256" key="1">
    <source>
        <dbReference type="SAM" id="MobiDB-lite"/>
    </source>
</evidence>
<dbReference type="PROSITE" id="PS50829">
    <property type="entry name" value="GYF"/>
    <property type="match status" value="1"/>
</dbReference>
<gene>
    <name evidence="3" type="primary">LIN1</name>
    <name evidence="3" type="ORF">FIM1_740</name>
</gene>
<protein>
    <submittedName>
        <fullName evidence="3">Protein LIN1</fullName>
    </submittedName>
</protein>
<feature type="compositionally biased region" description="Polar residues" evidence="1">
    <location>
        <begin position="1"/>
        <end position="27"/>
    </location>
</feature>
<dbReference type="SUPFAM" id="SSF55277">
    <property type="entry name" value="GYF domain"/>
    <property type="match status" value="1"/>
</dbReference>
<evidence type="ECO:0000313" key="4">
    <source>
        <dbReference type="Proteomes" id="UP000422736"/>
    </source>
</evidence>
<organism evidence="3 4">
    <name type="scientific">Kluyveromyces marxianus</name>
    <name type="common">Yeast</name>
    <name type="synonym">Candida kefyr</name>
    <dbReference type="NCBI Taxonomy" id="4911"/>
    <lineage>
        <taxon>Eukaryota</taxon>
        <taxon>Fungi</taxon>
        <taxon>Dikarya</taxon>
        <taxon>Ascomycota</taxon>
        <taxon>Saccharomycotina</taxon>
        <taxon>Saccharomycetes</taxon>
        <taxon>Saccharomycetales</taxon>
        <taxon>Saccharomycetaceae</taxon>
        <taxon>Kluyveromyces</taxon>
    </lineage>
</organism>
<feature type="region of interest" description="Disordered" evidence="1">
    <location>
        <begin position="1"/>
        <end position="97"/>
    </location>
</feature>
<evidence type="ECO:0000259" key="2">
    <source>
        <dbReference type="PROSITE" id="PS50829"/>
    </source>
</evidence>
<accession>A0ABX6EPA8</accession>
<dbReference type="Pfam" id="PF02213">
    <property type="entry name" value="GYF"/>
    <property type="match status" value="1"/>
</dbReference>
<proteinExistence type="predicted"/>
<feature type="domain" description="GYF" evidence="2">
    <location>
        <begin position="254"/>
        <end position="312"/>
    </location>
</feature>
<feature type="compositionally biased region" description="Basic and acidic residues" evidence="1">
    <location>
        <begin position="58"/>
        <end position="79"/>
    </location>
</feature>
<evidence type="ECO:0000313" key="3">
    <source>
        <dbReference type="EMBL" id="QGN14089.1"/>
    </source>
</evidence>
<dbReference type="Gene3D" id="3.30.1490.40">
    <property type="match status" value="1"/>
</dbReference>
<dbReference type="SMART" id="SM00444">
    <property type="entry name" value="GYF"/>
    <property type="match status" value="1"/>
</dbReference>
<name>A0ABX6EPA8_KLUMA</name>
<dbReference type="EMBL" id="CP015054">
    <property type="protein sequence ID" value="QGN14089.1"/>
    <property type="molecule type" value="Genomic_DNA"/>
</dbReference>